<dbReference type="InterPro" id="IPR024704">
    <property type="entry name" value="SMC"/>
</dbReference>
<proteinExistence type="inferred from homology"/>
<evidence type="ECO:0000256" key="3">
    <source>
        <dbReference type="ARBA" id="ARBA00022840"/>
    </source>
</evidence>
<feature type="coiled-coil region" evidence="6">
    <location>
        <begin position="231"/>
        <end position="440"/>
    </location>
</feature>
<name>A0ABS6JKD9_9BACI</name>
<dbReference type="Pfam" id="PF02463">
    <property type="entry name" value="SMC_N"/>
    <property type="match status" value="1"/>
</dbReference>
<comment type="similarity">
    <text evidence="6">Belongs to the SMC family.</text>
</comment>
<dbReference type="InterPro" id="IPR003395">
    <property type="entry name" value="RecF/RecN/SMC_N"/>
</dbReference>
<evidence type="ECO:0000313" key="8">
    <source>
        <dbReference type="EMBL" id="MBU9714154.1"/>
    </source>
</evidence>
<dbReference type="Pfam" id="PF06470">
    <property type="entry name" value="SMC_hinge"/>
    <property type="match status" value="1"/>
</dbReference>
<accession>A0ABS6JKD9</accession>
<evidence type="ECO:0000256" key="1">
    <source>
        <dbReference type="ARBA" id="ARBA00022490"/>
    </source>
</evidence>
<evidence type="ECO:0000256" key="2">
    <source>
        <dbReference type="ARBA" id="ARBA00022741"/>
    </source>
</evidence>
<comment type="domain">
    <text evidence="6">Contains large globular domains required for ATP hydrolysis at each terminus and a third globular domain forming a flexible hinge near the middle of the molecule. These domains are separated by coiled-coil structures.</text>
</comment>
<feature type="binding site" evidence="6">
    <location>
        <begin position="32"/>
        <end position="39"/>
    </location>
    <ligand>
        <name>ATP</name>
        <dbReference type="ChEBI" id="CHEBI:30616"/>
    </ligand>
</feature>
<dbReference type="EMBL" id="JAHQCS010000166">
    <property type="protein sequence ID" value="MBU9714154.1"/>
    <property type="molecule type" value="Genomic_DNA"/>
</dbReference>
<dbReference type="RefSeq" id="WP_217068508.1">
    <property type="nucleotide sequence ID" value="NZ_JAHQCS010000166.1"/>
</dbReference>
<keyword evidence="5 6" id="KW-0238">DNA-binding</keyword>
<comment type="caution">
    <text evidence="8">The sequence shown here is derived from an EMBL/GenBank/DDBJ whole genome shotgun (WGS) entry which is preliminary data.</text>
</comment>
<dbReference type="PIRSF" id="PIRSF005719">
    <property type="entry name" value="SMC"/>
    <property type="match status" value="1"/>
</dbReference>
<keyword evidence="4 6" id="KW-0175">Coiled coil</keyword>
<organism evidence="8 9">
    <name type="scientific">Evansella tamaricis</name>
    <dbReference type="NCBI Taxonomy" id="2069301"/>
    <lineage>
        <taxon>Bacteria</taxon>
        <taxon>Bacillati</taxon>
        <taxon>Bacillota</taxon>
        <taxon>Bacilli</taxon>
        <taxon>Bacillales</taxon>
        <taxon>Bacillaceae</taxon>
        <taxon>Evansella</taxon>
    </lineage>
</organism>
<dbReference type="InterPro" id="IPR010935">
    <property type="entry name" value="SMC_hinge"/>
</dbReference>
<protein>
    <recommendedName>
        <fullName evidence="6">Chromosome partition protein Smc</fullName>
    </recommendedName>
</protein>
<feature type="coiled-coil region" evidence="6">
    <location>
        <begin position="673"/>
        <end position="826"/>
    </location>
</feature>
<keyword evidence="1 6" id="KW-0963">Cytoplasm</keyword>
<feature type="domain" description="SMC hinge" evidence="7">
    <location>
        <begin position="519"/>
        <end position="638"/>
    </location>
</feature>
<dbReference type="SMART" id="SM00968">
    <property type="entry name" value="SMC_hinge"/>
    <property type="match status" value="1"/>
</dbReference>
<gene>
    <name evidence="6 8" type="primary">smc</name>
    <name evidence="8" type="ORF">KS419_20670</name>
</gene>
<keyword evidence="2 6" id="KW-0547">Nucleotide-binding</keyword>
<dbReference type="PANTHER" id="PTHR43977">
    <property type="entry name" value="STRUCTURAL MAINTENANCE OF CHROMOSOMES PROTEIN 3"/>
    <property type="match status" value="1"/>
</dbReference>
<comment type="subunit">
    <text evidence="6">Homodimer.</text>
</comment>
<keyword evidence="9" id="KW-1185">Reference proteome</keyword>
<dbReference type="Proteomes" id="UP000784880">
    <property type="component" value="Unassembled WGS sequence"/>
</dbReference>
<comment type="subcellular location">
    <subcellularLocation>
        <location evidence="6">Cytoplasm</location>
    </subcellularLocation>
</comment>
<dbReference type="HAMAP" id="MF_01894">
    <property type="entry name" value="Smc_prok"/>
    <property type="match status" value="1"/>
</dbReference>
<evidence type="ECO:0000256" key="5">
    <source>
        <dbReference type="ARBA" id="ARBA00023125"/>
    </source>
</evidence>
<dbReference type="InterPro" id="IPR011890">
    <property type="entry name" value="SMC_prok"/>
</dbReference>
<evidence type="ECO:0000256" key="4">
    <source>
        <dbReference type="ARBA" id="ARBA00023054"/>
    </source>
</evidence>
<evidence type="ECO:0000256" key="6">
    <source>
        <dbReference type="HAMAP-Rule" id="MF_01894"/>
    </source>
</evidence>
<feature type="coiled-coil region" evidence="6">
    <location>
        <begin position="995"/>
        <end position="1032"/>
    </location>
</feature>
<dbReference type="NCBIfam" id="TIGR02168">
    <property type="entry name" value="SMC_prok_B"/>
    <property type="match status" value="1"/>
</dbReference>
<reference evidence="8 9" key="1">
    <citation type="submission" date="2021-06" db="EMBL/GenBank/DDBJ databases">
        <title>Bacillus sp. RD4P76, an endophyte from a halophyte.</title>
        <authorList>
            <person name="Sun J.-Q."/>
        </authorList>
    </citation>
    <scope>NUCLEOTIDE SEQUENCE [LARGE SCALE GENOMIC DNA]</scope>
    <source>
        <strain evidence="8 9">CGMCC 1.15917</strain>
    </source>
</reference>
<keyword evidence="3 6" id="KW-0067">ATP-binding</keyword>
<sequence>MFLKRLDLVGFKSFADRLSIDFVSGVTAVVGPNGSGKSNISDAIRWVLGEQSAKNLRGAKMEDIIFSGSESRKPLNMAEITLVLDNGDQHLAIDYSEVAVTRRVYRSGDSEYLINKQPCRLKDIVDLFMDSGLGKEAFSIIGQGRVEEILSSKSEERRSIFEEAAGVLKYKHRKLKSEKKLNDTQDNLNRVKDILYELEAQVEPLKEQASIAREYLEKKAELKEFEVGVLAKEIEDLHKKWTEEKEQLESLQDKESGYQATVKQQEANIERLRSDMQVVDESINDLQEILLSTSEELEKQEGQKEVWKERKKNYTQHKEQYLIEIEELKKQKDTLAEEIKDQKAQLDVFREKTESTRTLVVGQEQELEKLEQNTVERIEQLKSEYIEWLNEKASQQNESRYIDEQLIKLREKQQRLDRDNRDLVEKRNEIQEKLSVAREDWEVQKRIINEKLSVYQEKKRDFEKGEVDSQKKESILYEAFRHVQQLKSRKEVLEEMQNDYSGFFQGVKEILKERDRQFKGIKGAVAELVEVPKEYQTAIDIALGAAQQHVVVANEETGRKAIQFLKQRSLGRATFLPMDVIKGRSIPSGDLVQLSQQSGFIGTAKDLVRFDSQYDQVMSQLLGSIIIAQDIKTANQLAKTIRYRFRIVTLEGDVINPGGAMTGGSIKQKQSQILGRQQELDRVTEKLEKLERESAALQKDVVQWKEKLKSLQNDMRTLQQQGESIRDEEQRKKSTVNELELAKQNVNERLKMYDIEKDEFKEEVKEKETRLDTLKDSIKSCEAKITCLNEEIETLTKQQADEKTSKELLSSQLTETKIRLAKEEEQLHYSQETFSRIKGNYEQVSESLSVKESEYFQLEREMSSQSEDAETIDAVIDRRRTEKDQTINLISKRRSERLSIQQEHDDLERELKEHRRQLKFVSSTLHETEVRVNRLDVDLDNRLNKLEGEYELSFEAARDQYPLHIELSDARKKVKLIKLTIEELGTVNVGAIEEYDRVKDRFEFLTEQKQDLEDAKDTLHQVISEMDEEMTKRFKETFDQIQSHFHVVFKELFGGGQADLILSNPEDLLATGVEIVAQPPGKKLQHLALLSGGERALTAIALLFAILKVRPVPFCVLDEVEAALDEANVVRFAQYLKDFSHETQFIVVTHRKGTMEEADVLYGVTMQESGVSKLMSVRLEESKELIGVK</sequence>
<feature type="coiled-coil region" evidence="6">
    <location>
        <begin position="890"/>
        <end position="924"/>
    </location>
</feature>
<comment type="function">
    <text evidence="6">Required for chromosome condensation and partitioning.</text>
</comment>
<evidence type="ECO:0000259" key="7">
    <source>
        <dbReference type="SMART" id="SM00968"/>
    </source>
</evidence>
<dbReference type="CDD" id="cd03278">
    <property type="entry name" value="ABC_SMC_barmotin"/>
    <property type="match status" value="2"/>
</dbReference>
<evidence type="ECO:0000313" key="9">
    <source>
        <dbReference type="Proteomes" id="UP000784880"/>
    </source>
</evidence>